<accession>A0A550C5C3</accession>
<keyword evidence="2" id="KW-1185">Reference proteome</keyword>
<reference evidence="1 2" key="1">
    <citation type="journal article" date="2019" name="New Phytol.">
        <title>Comparative genomics reveals unique wood-decay strategies and fruiting body development in the Schizophyllaceae.</title>
        <authorList>
            <person name="Almasi E."/>
            <person name="Sahu N."/>
            <person name="Krizsan K."/>
            <person name="Balint B."/>
            <person name="Kovacs G.M."/>
            <person name="Kiss B."/>
            <person name="Cseklye J."/>
            <person name="Drula E."/>
            <person name="Henrissat B."/>
            <person name="Nagy I."/>
            <person name="Chovatia M."/>
            <person name="Adam C."/>
            <person name="LaButti K."/>
            <person name="Lipzen A."/>
            <person name="Riley R."/>
            <person name="Grigoriev I.V."/>
            <person name="Nagy L.G."/>
        </authorList>
    </citation>
    <scope>NUCLEOTIDE SEQUENCE [LARGE SCALE GENOMIC DNA]</scope>
    <source>
        <strain evidence="1 2">NL-1724</strain>
    </source>
</reference>
<name>A0A550C5C3_9AGAR</name>
<organism evidence="1 2">
    <name type="scientific">Schizophyllum amplum</name>
    <dbReference type="NCBI Taxonomy" id="97359"/>
    <lineage>
        <taxon>Eukaryota</taxon>
        <taxon>Fungi</taxon>
        <taxon>Dikarya</taxon>
        <taxon>Basidiomycota</taxon>
        <taxon>Agaricomycotina</taxon>
        <taxon>Agaricomycetes</taxon>
        <taxon>Agaricomycetidae</taxon>
        <taxon>Agaricales</taxon>
        <taxon>Schizophyllaceae</taxon>
        <taxon>Schizophyllum</taxon>
    </lineage>
</organism>
<protein>
    <submittedName>
        <fullName evidence="1">Uncharacterized protein</fullName>
    </submittedName>
</protein>
<dbReference type="Proteomes" id="UP000320762">
    <property type="component" value="Unassembled WGS sequence"/>
</dbReference>
<sequence>MTAPTNPHEGSKPSIAAAIDGNAPRELKEFVVNSSALFSGPQRQVFAGATCEDVRITEVSVMRSDADASQARVLMHTPAMVLSADMVNIFDAMHGACTVFLIDE</sequence>
<dbReference type="EMBL" id="VDMD01000024">
    <property type="protein sequence ID" value="TRM59995.1"/>
    <property type="molecule type" value="Genomic_DNA"/>
</dbReference>
<gene>
    <name evidence="1" type="ORF">BD626DRAFT_572101</name>
</gene>
<evidence type="ECO:0000313" key="1">
    <source>
        <dbReference type="EMBL" id="TRM59995.1"/>
    </source>
</evidence>
<dbReference type="AlphaFoldDB" id="A0A550C5C3"/>
<proteinExistence type="predicted"/>
<evidence type="ECO:0000313" key="2">
    <source>
        <dbReference type="Proteomes" id="UP000320762"/>
    </source>
</evidence>
<comment type="caution">
    <text evidence="1">The sequence shown here is derived from an EMBL/GenBank/DDBJ whole genome shotgun (WGS) entry which is preliminary data.</text>
</comment>